<comment type="subcellular location">
    <subcellularLocation>
        <location evidence="1">Secreted</location>
    </subcellularLocation>
</comment>
<dbReference type="InterPro" id="IPR004133">
    <property type="entry name" value="DAN_dom"/>
</dbReference>
<dbReference type="PROSITE" id="PS01225">
    <property type="entry name" value="CTCK_2"/>
    <property type="match status" value="1"/>
</dbReference>
<sequence>MASSNILMHFIIVSVAFLAIATDAVQARPGGRGGHNSGQAVDRLPLFPDKSAWCEAQGIQQVISHDGCTSKKIANKVCLGQCYSYSVPRTMPTETNSQLQYCSCCKPSRATWQKIPLDCVMDSTSQKVDKLVELVQECECQSCTGSVASGFDGFINL</sequence>
<dbReference type="GeneID" id="119746404"/>
<dbReference type="GO" id="GO:0036122">
    <property type="term" value="F:BMP binding"/>
    <property type="evidence" value="ECO:0007669"/>
    <property type="project" value="TreeGrafter"/>
</dbReference>
<dbReference type="GO" id="GO:0005615">
    <property type="term" value="C:extracellular space"/>
    <property type="evidence" value="ECO:0007669"/>
    <property type="project" value="TreeGrafter"/>
</dbReference>
<dbReference type="OMA" id="SAWCEAQ"/>
<dbReference type="RefSeq" id="XP_038079253.1">
    <property type="nucleotide sequence ID" value="XM_038223325.1"/>
</dbReference>
<dbReference type="SMART" id="SM00041">
    <property type="entry name" value="CT"/>
    <property type="match status" value="1"/>
</dbReference>
<protein>
    <recommendedName>
        <fullName evidence="7">CTCK domain-containing protein</fullName>
    </recommendedName>
</protein>
<dbReference type="Proteomes" id="UP000887568">
    <property type="component" value="Unplaced"/>
</dbReference>
<evidence type="ECO:0000256" key="6">
    <source>
        <dbReference type="SAM" id="SignalP"/>
    </source>
</evidence>
<evidence type="ECO:0000256" key="5">
    <source>
        <dbReference type="PROSITE-ProRule" id="PRU00039"/>
    </source>
</evidence>
<dbReference type="AlphaFoldDB" id="A0A914BSJ4"/>
<evidence type="ECO:0000259" key="7">
    <source>
        <dbReference type="PROSITE" id="PS01225"/>
    </source>
</evidence>
<dbReference type="GO" id="GO:0038098">
    <property type="term" value="P:sequestering of BMP from receptor via BMP binding"/>
    <property type="evidence" value="ECO:0007669"/>
    <property type="project" value="TreeGrafter"/>
</dbReference>
<comment type="caution">
    <text evidence="5">Lacks conserved residue(s) required for the propagation of feature annotation.</text>
</comment>
<dbReference type="InterPro" id="IPR029034">
    <property type="entry name" value="Cystine-knot_cytokine"/>
</dbReference>
<evidence type="ECO:0000256" key="1">
    <source>
        <dbReference type="ARBA" id="ARBA00004613"/>
    </source>
</evidence>
<dbReference type="OrthoDB" id="8196271at2759"/>
<dbReference type="GO" id="GO:0009887">
    <property type="term" value="P:animal organ morphogenesis"/>
    <property type="evidence" value="ECO:0007669"/>
    <property type="project" value="TreeGrafter"/>
</dbReference>
<reference evidence="8" key="1">
    <citation type="submission" date="2022-11" db="UniProtKB">
        <authorList>
            <consortium name="EnsemblMetazoa"/>
        </authorList>
    </citation>
    <scope>IDENTIFICATION</scope>
</reference>
<dbReference type="GO" id="GO:0048018">
    <property type="term" value="F:receptor ligand activity"/>
    <property type="evidence" value="ECO:0007669"/>
    <property type="project" value="TreeGrafter"/>
</dbReference>
<keyword evidence="4" id="KW-1015">Disulfide bond</keyword>
<evidence type="ECO:0000256" key="4">
    <source>
        <dbReference type="ARBA" id="ARBA00023157"/>
    </source>
</evidence>
<accession>A0A914BSJ4</accession>
<proteinExistence type="predicted"/>
<dbReference type="Pfam" id="PF03045">
    <property type="entry name" value="DAN"/>
    <property type="match status" value="1"/>
</dbReference>
<dbReference type="PANTHER" id="PTHR15283">
    <property type="entry name" value="GREMLIN 1"/>
    <property type="match status" value="1"/>
</dbReference>
<organism evidence="8 9">
    <name type="scientific">Patiria miniata</name>
    <name type="common">Bat star</name>
    <name type="synonym">Asterina miniata</name>
    <dbReference type="NCBI Taxonomy" id="46514"/>
    <lineage>
        <taxon>Eukaryota</taxon>
        <taxon>Metazoa</taxon>
        <taxon>Echinodermata</taxon>
        <taxon>Eleutherozoa</taxon>
        <taxon>Asterozoa</taxon>
        <taxon>Asteroidea</taxon>
        <taxon>Valvatacea</taxon>
        <taxon>Valvatida</taxon>
        <taxon>Asterinidae</taxon>
        <taxon>Patiria</taxon>
    </lineage>
</organism>
<dbReference type="PANTHER" id="PTHR15283:SF5">
    <property type="entry name" value="NEUROBLASTOMA SUPPRESSOR OF TUMORIGENICITY 1"/>
    <property type="match status" value="1"/>
</dbReference>
<dbReference type="Gene3D" id="2.10.90.10">
    <property type="entry name" value="Cystine-knot cytokines"/>
    <property type="match status" value="1"/>
</dbReference>
<feature type="signal peptide" evidence="6">
    <location>
        <begin position="1"/>
        <end position="27"/>
    </location>
</feature>
<keyword evidence="9" id="KW-1185">Reference proteome</keyword>
<evidence type="ECO:0000313" key="9">
    <source>
        <dbReference type="Proteomes" id="UP000887568"/>
    </source>
</evidence>
<evidence type="ECO:0000256" key="3">
    <source>
        <dbReference type="ARBA" id="ARBA00022729"/>
    </source>
</evidence>
<keyword evidence="3 6" id="KW-0732">Signal</keyword>
<keyword evidence="2" id="KW-0964">Secreted</keyword>
<dbReference type="EnsemblMetazoa" id="XM_038223325.1">
    <property type="protein sequence ID" value="XP_038079253.1"/>
    <property type="gene ID" value="LOC119746404"/>
</dbReference>
<name>A0A914BSJ4_PATMI</name>
<dbReference type="InterPro" id="IPR006207">
    <property type="entry name" value="Cys_knot_C"/>
</dbReference>
<feature type="domain" description="CTCK" evidence="7">
    <location>
        <begin position="54"/>
        <end position="144"/>
    </location>
</feature>
<evidence type="ECO:0000256" key="2">
    <source>
        <dbReference type="ARBA" id="ARBA00022525"/>
    </source>
</evidence>
<evidence type="ECO:0000313" key="8">
    <source>
        <dbReference type="EnsemblMetazoa" id="XP_038079253.1"/>
    </source>
</evidence>
<feature type="chain" id="PRO_5036995452" description="CTCK domain-containing protein" evidence="6">
    <location>
        <begin position="28"/>
        <end position="157"/>
    </location>
</feature>